<sequence>MDKSRCRLCLNSIQENRFVMLEEFQTNMLKILVPEVDLGMSTEPKLCDECAKLLVRILEKKERCRSPMRRGSVSSKKSCCLCGEHILEELGSKDLKELKKMADKCVPELNIYASDDATACKKCRQPNQRKHFFYASGNGEKARQEKLKLNVADHKKELTSRMTTRSQDVVNQKDKNTSNSQKQVGKKI</sequence>
<keyword evidence="3" id="KW-1185">Reference proteome</keyword>
<evidence type="ECO:0000313" key="3">
    <source>
        <dbReference type="Proteomes" id="UP001162164"/>
    </source>
</evidence>
<gene>
    <name evidence="2" type="ORF">NQ317_008246</name>
</gene>
<evidence type="ECO:0000256" key="1">
    <source>
        <dbReference type="SAM" id="MobiDB-lite"/>
    </source>
</evidence>
<protein>
    <recommendedName>
        <fullName evidence="4">ZAD domain-containing protein</fullName>
    </recommendedName>
</protein>
<dbReference type="EMBL" id="JAPWTJ010001679">
    <property type="protein sequence ID" value="KAJ8970073.1"/>
    <property type="molecule type" value="Genomic_DNA"/>
</dbReference>
<organism evidence="2 3">
    <name type="scientific">Molorchus minor</name>
    <dbReference type="NCBI Taxonomy" id="1323400"/>
    <lineage>
        <taxon>Eukaryota</taxon>
        <taxon>Metazoa</taxon>
        <taxon>Ecdysozoa</taxon>
        <taxon>Arthropoda</taxon>
        <taxon>Hexapoda</taxon>
        <taxon>Insecta</taxon>
        <taxon>Pterygota</taxon>
        <taxon>Neoptera</taxon>
        <taxon>Endopterygota</taxon>
        <taxon>Coleoptera</taxon>
        <taxon>Polyphaga</taxon>
        <taxon>Cucujiformia</taxon>
        <taxon>Chrysomeloidea</taxon>
        <taxon>Cerambycidae</taxon>
        <taxon>Lamiinae</taxon>
        <taxon>Monochamini</taxon>
        <taxon>Molorchus</taxon>
    </lineage>
</organism>
<accession>A0ABQ9J130</accession>
<reference evidence="2" key="1">
    <citation type="journal article" date="2023" name="Insect Mol. Biol.">
        <title>Genome sequencing provides insights into the evolution of gene families encoding plant cell wall-degrading enzymes in longhorned beetles.</title>
        <authorList>
            <person name="Shin N.R."/>
            <person name="Okamura Y."/>
            <person name="Kirsch R."/>
            <person name="Pauchet Y."/>
        </authorList>
    </citation>
    <scope>NUCLEOTIDE SEQUENCE</scope>
    <source>
        <strain evidence="2">MMC_N1</strain>
    </source>
</reference>
<feature type="compositionally biased region" description="Polar residues" evidence="1">
    <location>
        <begin position="177"/>
        <end position="188"/>
    </location>
</feature>
<evidence type="ECO:0000313" key="2">
    <source>
        <dbReference type="EMBL" id="KAJ8970073.1"/>
    </source>
</evidence>
<feature type="region of interest" description="Disordered" evidence="1">
    <location>
        <begin position="153"/>
        <end position="188"/>
    </location>
</feature>
<dbReference type="Proteomes" id="UP001162164">
    <property type="component" value="Unassembled WGS sequence"/>
</dbReference>
<name>A0ABQ9J130_9CUCU</name>
<evidence type="ECO:0008006" key="4">
    <source>
        <dbReference type="Google" id="ProtNLM"/>
    </source>
</evidence>
<feature type="compositionally biased region" description="Polar residues" evidence="1">
    <location>
        <begin position="160"/>
        <end position="170"/>
    </location>
</feature>
<proteinExistence type="predicted"/>
<comment type="caution">
    <text evidence="2">The sequence shown here is derived from an EMBL/GenBank/DDBJ whole genome shotgun (WGS) entry which is preliminary data.</text>
</comment>